<sequence>MIPIEAICMKPIHKFTSEEQHELGDCRYATHLQYKVTKIDSEERTMIDIQLVELEEPYHKAYTASEDDWELYSRIAPQGYSLGAYIGTSLVGVVIAEEVKWNNTVLIWHFQVAEDYRRMSVGRQLMEELVRLAEGNGIRAINLETQNTNVNAIRFYRKCGFEIEGIDLSYYTNDDVFDGEVAIFMKRKIKIRATGQGLM</sequence>
<dbReference type="EMBL" id="WOAA01000019">
    <property type="protein sequence ID" value="MUG67974.1"/>
    <property type="molecule type" value="Genomic_DNA"/>
</dbReference>
<dbReference type="AlphaFoldDB" id="A0A268EJ90"/>
<dbReference type="GO" id="GO:0008080">
    <property type="term" value="F:N-acetyltransferase activity"/>
    <property type="evidence" value="ECO:0007669"/>
    <property type="project" value="InterPro"/>
</dbReference>
<dbReference type="Proteomes" id="UP000435177">
    <property type="component" value="Unassembled WGS sequence"/>
</dbReference>
<reference evidence="3 6" key="2">
    <citation type="submission" date="2019-11" db="EMBL/GenBank/DDBJ databases">
        <title>Draft genome sequences of five Paenibacillus species of dairy origin.</title>
        <authorList>
            <person name="Olajide A.M."/>
            <person name="Chen S."/>
            <person name="Lapointe G."/>
        </authorList>
    </citation>
    <scope>NUCLEOTIDE SEQUENCE [LARGE SCALE GENOMIC DNA]</scope>
    <source>
        <strain evidence="3 6">3CS1</strain>
    </source>
</reference>
<dbReference type="Pfam" id="PF00583">
    <property type="entry name" value="Acetyltransf_1"/>
    <property type="match status" value="1"/>
</dbReference>
<proteinExistence type="predicted"/>
<dbReference type="SUPFAM" id="SSF55729">
    <property type="entry name" value="Acyl-CoA N-acyltransferases (Nat)"/>
    <property type="match status" value="1"/>
</dbReference>
<organism evidence="4 5">
    <name type="scientific">Paenibacillus campinasensis</name>
    <dbReference type="NCBI Taxonomy" id="66347"/>
    <lineage>
        <taxon>Bacteria</taxon>
        <taxon>Bacillati</taxon>
        <taxon>Bacillota</taxon>
        <taxon>Bacilli</taxon>
        <taxon>Bacillales</taxon>
        <taxon>Paenibacillaceae</taxon>
        <taxon>Paenibacillus</taxon>
    </lineage>
</organism>
<evidence type="ECO:0000256" key="1">
    <source>
        <dbReference type="ARBA" id="ARBA00022679"/>
    </source>
</evidence>
<feature type="domain" description="N-acetyltransferase" evidence="2">
    <location>
        <begin position="41"/>
        <end position="190"/>
    </location>
</feature>
<keyword evidence="1 4" id="KW-0808">Transferase</keyword>
<protein>
    <submittedName>
        <fullName evidence="4">GNAT family N-acetyltransferase</fullName>
    </submittedName>
</protein>
<evidence type="ECO:0000313" key="6">
    <source>
        <dbReference type="Proteomes" id="UP000435177"/>
    </source>
</evidence>
<dbReference type="OrthoDB" id="9800193at2"/>
<dbReference type="InterPro" id="IPR050769">
    <property type="entry name" value="NAT_camello-type"/>
</dbReference>
<dbReference type="PANTHER" id="PTHR13947">
    <property type="entry name" value="GNAT FAMILY N-ACETYLTRANSFERASE"/>
    <property type="match status" value="1"/>
</dbReference>
<dbReference type="PROSITE" id="PS51186">
    <property type="entry name" value="GNAT"/>
    <property type="match status" value="1"/>
</dbReference>
<dbReference type="EMBL" id="NPBY01000070">
    <property type="protein sequence ID" value="PAD73179.1"/>
    <property type="molecule type" value="Genomic_DNA"/>
</dbReference>
<dbReference type="CDD" id="cd04301">
    <property type="entry name" value="NAT_SF"/>
    <property type="match status" value="1"/>
</dbReference>
<name>A0A268EJ90_9BACL</name>
<gene>
    <name evidence="4" type="ORF">CHH67_20720</name>
    <name evidence="3" type="ORF">GNP94_18465</name>
</gene>
<dbReference type="InterPro" id="IPR016181">
    <property type="entry name" value="Acyl_CoA_acyltransferase"/>
</dbReference>
<comment type="caution">
    <text evidence="4">The sequence shown here is derived from an EMBL/GenBank/DDBJ whole genome shotgun (WGS) entry which is preliminary data.</text>
</comment>
<evidence type="ECO:0000313" key="4">
    <source>
        <dbReference type="EMBL" id="PAD73179.1"/>
    </source>
</evidence>
<evidence type="ECO:0000259" key="2">
    <source>
        <dbReference type="PROSITE" id="PS51186"/>
    </source>
</evidence>
<dbReference type="PANTHER" id="PTHR13947:SF37">
    <property type="entry name" value="LD18367P"/>
    <property type="match status" value="1"/>
</dbReference>
<reference evidence="4 5" key="1">
    <citation type="submission" date="2017-07" db="EMBL/GenBank/DDBJ databases">
        <title>Isolation and whole genome analysis of endospore-forming bacteria from heroin.</title>
        <authorList>
            <person name="Kalinowski J."/>
            <person name="Ahrens B."/>
            <person name="Al-Dilaimi A."/>
            <person name="Winkler A."/>
            <person name="Wibberg D."/>
            <person name="Schleenbecker U."/>
            <person name="Ruckert C."/>
            <person name="Wolfel R."/>
            <person name="Grass G."/>
        </authorList>
    </citation>
    <scope>NUCLEOTIDE SEQUENCE [LARGE SCALE GENOMIC DNA]</scope>
    <source>
        <strain evidence="4 5">7537-G1</strain>
    </source>
</reference>
<dbReference type="Proteomes" id="UP000215596">
    <property type="component" value="Unassembled WGS sequence"/>
</dbReference>
<evidence type="ECO:0000313" key="5">
    <source>
        <dbReference type="Proteomes" id="UP000215596"/>
    </source>
</evidence>
<dbReference type="InterPro" id="IPR000182">
    <property type="entry name" value="GNAT_dom"/>
</dbReference>
<evidence type="ECO:0000313" key="3">
    <source>
        <dbReference type="EMBL" id="MUG67974.1"/>
    </source>
</evidence>
<dbReference type="Gene3D" id="3.40.630.30">
    <property type="match status" value="1"/>
</dbReference>
<accession>A0A268EJ90</accession>
<keyword evidence="6" id="KW-1185">Reference proteome</keyword>